<protein>
    <recommendedName>
        <fullName evidence="1">Cell division protein ZipA</fullName>
    </recommendedName>
</protein>
<dbReference type="InterPro" id="IPR036765">
    <property type="entry name" value="ZipA_FtsZ-bd_C_sf"/>
</dbReference>
<proteinExistence type="inferred from homology"/>
<dbReference type="GO" id="GO:0000917">
    <property type="term" value="P:division septum assembly"/>
    <property type="evidence" value="ECO:0007669"/>
    <property type="project" value="TreeGrafter"/>
</dbReference>
<sequence length="345" mass="38613">MEITTIIGIVAAVIIILVGLRMMLRKPNDAAPSLESELHINADCQQPVIPRHVRDQLQIARATPEQQRVEPNLNALDSVDVAEEKVQKLDDVAQDTNSTQSTEVDSIKDIDQNDSANVEAHQKTDHAESEALNSTDLSTKTDENSSVDTIESDKSVVDKEKESVFQLNANVETAEIKEFDEESSILDVHLNEQQKYDDESVLSKAETIIALNVYPNPRKALSGDKTLKMLLKYGLRFGELSCFHRYENPEEESHLLFSVLRVTDNGPDGFDLETLSTEQVQGLAFFLALPHSDVQKGFDTMVSIAGLIAREIDGTVYDENNLEFTPQLKEHWRHKAIDYRSGHDA</sequence>
<comment type="similarity">
    <text evidence="1">Belongs to the ZipA family.</text>
</comment>
<feature type="compositionally biased region" description="Basic and acidic residues" evidence="3">
    <location>
        <begin position="120"/>
        <end position="129"/>
    </location>
</feature>
<dbReference type="PANTHER" id="PTHR38685:SF1">
    <property type="entry name" value="CELL DIVISION PROTEIN ZIPA"/>
    <property type="match status" value="1"/>
</dbReference>
<feature type="compositionally biased region" description="Polar residues" evidence="3">
    <location>
        <begin position="131"/>
        <end position="149"/>
    </location>
</feature>
<dbReference type="Proteomes" id="UP000644140">
    <property type="component" value="Chromosome"/>
</dbReference>
<dbReference type="RefSeq" id="WP_151781444.1">
    <property type="nucleotide sequence ID" value="NZ_BKNL01000063.1"/>
</dbReference>
<evidence type="ECO:0000256" key="3">
    <source>
        <dbReference type="SAM" id="MobiDB-lite"/>
    </source>
</evidence>
<feature type="region of interest" description="Disordered" evidence="3">
    <location>
        <begin position="89"/>
        <end position="154"/>
    </location>
</feature>
<keyword evidence="2 4" id="KW-0472">Membrane</keyword>
<dbReference type="SUPFAM" id="SSF64383">
    <property type="entry name" value="Cell-division protein ZipA, C-terminal domain"/>
    <property type="match status" value="1"/>
</dbReference>
<dbReference type="PANTHER" id="PTHR38685">
    <property type="entry name" value="CELL DIVISION PROTEIN ZIPA"/>
    <property type="match status" value="1"/>
</dbReference>
<dbReference type="Pfam" id="PF04354">
    <property type="entry name" value="ZipA_C"/>
    <property type="match status" value="1"/>
</dbReference>
<evidence type="ECO:0000256" key="4">
    <source>
        <dbReference type="SAM" id="Phobius"/>
    </source>
</evidence>
<evidence type="ECO:0000313" key="6">
    <source>
        <dbReference type="Proteomes" id="UP000644140"/>
    </source>
</evidence>
<dbReference type="GO" id="GO:0005886">
    <property type="term" value="C:plasma membrane"/>
    <property type="evidence" value="ECO:0007669"/>
    <property type="project" value="UniProtKB-SubCell"/>
</dbReference>
<feature type="transmembrane region" description="Helical" evidence="4">
    <location>
        <begin position="6"/>
        <end position="24"/>
    </location>
</feature>
<dbReference type="AlphaFoldDB" id="A0A8I1AM33"/>
<organism evidence="5 6">
    <name type="scientific">Acinetobacter bereziniae</name>
    <name type="common">Acinetobacter genomosp. 10</name>
    <dbReference type="NCBI Taxonomy" id="106648"/>
    <lineage>
        <taxon>Bacteria</taxon>
        <taxon>Pseudomonadati</taxon>
        <taxon>Pseudomonadota</taxon>
        <taxon>Gammaproteobacteria</taxon>
        <taxon>Moraxellales</taxon>
        <taxon>Moraxellaceae</taxon>
        <taxon>Acinetobacter</taxon>
    </lineage>
</organism>
<keyword evidence="2 4" id="KW-0812">Transmembrane</keyword>
<evidence type="ECO:0000313" key="5">
    <source>
        <dbReference type="EMBL" id="UUN98514.1"/>
    </source>
</evidence>
<evidence type="ECO:0000256" key="1">
    <source>
        <dbReference type="RuleBase" id="RU003612"/>
    </source>
</evidence>
<comment type="subcellular location">
    <subcellularLocation>
        <location evidence="2">Cell inner membrane</location>
        <topology evidence="2">Single-pass type I membrane protein</topology>
    </subcellularLocation>
</comment>
<feature type="compositionally biased region" description="Polar residues" evidence="3">
    <location>
        <begin position="94"/>
        <end position="104"/>
    </location>
</feature>
<reference evidence="5" key="1">
    <citation type="submission" date="2022-02" db="EMBL/GenBank/DDBJ databases">
        <title>Characterization of Tn125 harboring carbapenem-resistant Acinetobacter bereziniae clinical isolates.</title>
        <authorList>
            <person name="Wong N.-K."/>
            <person name="Pan Q."/>
        </authorList>
    </citation>
    <scope>NUCLEOTIDE SEQUENCE</scope>
    <source>
        <strain evidence="5">GD03393</strain>
    </source>
</reference>
<dbReference type="InterPro" id="IPR007449">
    <property type="entry name" value="ZipA_FtsZ-bd_C"/>
</dbReference>
<gene>
    <name evidence="5" type="ORF">I9054_003340</name>
</gene>
<name>A0A8I1AM33_ACIBZ</name>
<dbReference type="InterPro" id="IPR011919">
    <property type="entry name" value="Cell_div_ZipA"/>
</dbReference>
<dbReference type="EMBL" id="CP092085">
    <property type="protein sequence ID" value="UUN98514.1"/>
    <property type="molecule type" value="Genomic_DNA"/>
</dbReference>
<keyword evidence="2" id="KW-1003">Cell membrane</keyword>
<keyword evidence="2" id="KW-0997">Cell inner membrane</keyword>
<evidence type="ECO:0000256" key="2">
    <source>
        <dbReference type="RuleBase" id="RU003613"/>
    </source>
</evidence>
<comment type="function">
    <text evidence="1">Essential cell division protein that stabilizes the FtsZ protofilaments by cross-linking them and that serves as a cytoplasmic membrane anchor for the Z ring. Also required for the recruitment to the septal ring of downstream cell division proteins.</text>
</comment>
<dbReference type="SMART" id="SM00771">
    <property type="entry name" value="ZipA_C"/>
    <property type="match status" value="1"/>
</dbReference>
<dbReference type="GO" id="GO:0032153">
    <property type="term" value="C:cell division site"/>
    <property type="evidence" value="ECO:0007669"/>
    <property type="project" value="TreeGrafter"/>
</dbReference>
<dbReference type="Gene3D" id="3.30.1400.10">
    <property type="entry name" value="ZipA, C-terminal FtsZ-binding domain"/>
    <property type="match status" value="1"/>
</dbReference>
<keyword evidence="1 5" id="KW-0132">Cell division</keyword>
<keyword evidence="1" id="KW-0131">Cell cycle</keyword>
<accession>A0A8I1AM33</accession>
<keyword evidence="4" id="KW-1133">Transmembrane helix</keyword>